<evidence type="ECO:0000313" key="8">
    <source>
        <dbReference type="Proteomes" id="UP000231553"/>
    </source>
</evidence>
<keyword evidence="2 5" id="KW-0812">Transmembrane</keyword>
<dbReference type="OrthoDB" id="7170686at2"/>
<protein>
    <submittedName>
        <fullName evidence="7">Chemotaxis protein MotB</fullName>
    </submittedName>
</protein>
<feature type="region of interest" description="Disordered" evidence="4">
    <location>
        <begin position="99"/>
        <end position="120"/>
    </location>
</feature>
<reference evidence="7 8" key="1">
    <citation type="journal article" date="2018" name="Int. J. Syst. Evol. Microbiol.">
        <title>Pseudooceanicola lipolyticus sp. nov., a marine alphaproteobacterium, reclassification of Oceanicola flagellatus as Pseudooceanicola flagellatus comb. nov. and emended description of the genus Pseudooceanicola.</title>
        <authorList>
            <person name="Huang M.-M."/>
            <person name="Guo L.-L."/>
            <person name="Wu Y.-H."/>
            <person name="Lai Q.-L."/>
            <person name="Shao Z.-Z."/>
            <person name="Wang C.-S."/>
            <person name="Wu M."/>
            <person name="Xu X.-W."/>
        </authorList>
    </citation>
    <scope>NUCLEOTIDE SEQUENCE [LARGE SCALE GENOMIC DNA]</scope>
    <source>
        <strain evidence="7 8">157</strain>
    </source>
</reference>
<evidence type="ECO:0000259" key="6">
    <source>
        <dbReference type="Pfam" id="PF13677"/>
    </source>
</evidence>
<evidence type="ECO:0000256" key="3">
    <source>
        <dbReference type="ARBA" id="ARBA00023136"/>
    </source>
</evidence>
<proteinExistence type="predicted"/>
<comment type="subcellular location">
    <subcellularLocation>
        <location evidence="1">Membrane</location>
    </subcellularLocation>
</comment>
<keyword evidence="8" id="KW-1185">Reference proteome</keyword>
<feature type="domain" description="Motility protein B-like N-terminal" evidence="6">
    <location>
        <begin position="14"/>
        <end position="66"/>
    </location>
</feature>
<dbReference type="InterPro" id="IPR036737">
    <property type="entry name" value="OmpA-like_sf"/>
</dbReference>
<dbReference type="InterPro" id="IPR050330">
    <property type="entry name" value="Bact_OuterMem_StrucFunc"/>
</dbReference>
<dbReference type="PANTHER" id="PTHR30329">
    <property type="entry name" value="STATOR ELEMENT OF FLAGELLAR MOTOR COMPLEX"/>
    <property type="match status" value="1"/>
</dbReference>
<feature type="compositionally biased region" description="Basic and acidic residues" evidence="4">
    <location>
        <begin position="100"/>
        <end position="116"/>
    </location>
</feature>
<dbReference type="GO" id="GO:0016020">
    <property type="term" value="C:membrane"/>
    <property type="evidence" value="ECO:0007669"/>
    <property type="project" value="UniProtKB-SubCell"/>
</dbReference>
<sequence>MAAPTNAAPVIIKRKKVTGGAGHHGGAWKVAYADFVTAMMAFFMLMWLLNATTEKQRKGLADYFSPSVPLHRVSGGSDDPFGGESVFADDTLLKDGIGSTEEHATESRVAEGRTGVDPDDEDAAAEAAFSALEEVLKGRGGESLVSDKILQHIVTRVTDEGLVIELFALPGAPLFAAGGDHPTDLLLDLTAMIARVTGRVDNDIAIGGHVRANPVVQIANPVWDLSTARAARVRRLLESAGTRPNRLRRVTGHADRSPALRDPMAVRNDRVEITLLRRGAGGGLRK</sequence>
<dbReference type="RefSeq" id="WP_100161889.1">
    <property type="nucleotide sequence ID" value="NZ_PGTB01000017.1"/>
</dbReference>
<dbReference type="Proteomes" id="UP000231553">
    <property type="component" value="Unassembled WGS sequence"/>
</dbReference>
<gene>
    <name evidence="7" type="ORF">CVM52_07480</name>
</gene>
<evidence type="ECO:0000313" key="7">
    <source>
        <dbReference type="EMBL" id="PJE37305.1"/>
    </source>
</evidence>
<dbReference type="InterPro" id="IPR025713">
    <property type="entry name" value="MotB-like_N_dom"/>
</dbReference>
<dbReference type="PANTHER" id="PTHR30329:SF21">
    <property type="entry name" value="LIPOPROTEIN YIAD-RELATED"/>
    <property type="match status" value="1"/>
</dbReference>
<dbReference type="EMBL" id="PGTB01000017">
    <property type="protein sequence ID" value="PJE37305.1"/>
    <property type="molecule type" value="Genomic_DNA"/>
</dbReference>
<name>A0A2M8J3F5_9RHOB</name>
<comment type="caution">
    <text evidence="7">The sequence shown here is derived from an EMBL/GenBank/DDBJ whole genome shotgun (WGS) entry which is preliminary data.</text>
</comment>
<evidence type="ECO:0000256" key="4">
    <source>
        <dbReference type="SAM" id="MobiDB-lite"/>
    </source>
</evidence>
<accession>A0A2M8J3F5</accession>
<feature type="transmembrane region" description="Helical" evidence="5">
    <location>
        <begin position="30"/>
        <end position="49"/>
    </location>
</feature>
<evidence type="ECO:0000256" key="2">
    <source>
        <dbReference type="ARBA" id="ARBA00022692"/>
    </source>
</evidence>
<dbReference type="AlphaFoldDB" id="A0A2M8J3F5"/>
<evidence type="ECO:0000256" key="1">
    <source>
        <dbReference type="ARBA" id="ARBA00004370"/>
    </source>
</evidence>
<dbReference type="SUPFAM" id="SSF103088">
    <property type="entry name" value="OmpA-like"/>
    <property type="match status" value="1"/>
</dbReference>
<organism evidence="7 8">
    <name type="scientific">Pseudooceanicola lipolyticus</name>
    <dbReference type="NCBI Taxonomy" id="2029104"/>
    <lineage>
        <taxon>Bacteria</taxon>
        <taxon>Pseudomonadati</taxon>
        <taxon>Pseudomonadota</taxon>
        <taxon>Alphaproteobacteria</taxon>
        <taxon>Rhodobacterales</taxon>
        <taxon>Paracoccaceae</taxon>
        <taxon>Pseudooceanicola</taxon>
    </lineage>
</organism>
<keyword evidence="5" id="KW-1133">Transmembrane helix</keyword>
<evidence type="ECO:0000256" key="5">
    <source>
        <dbReference type="SAM" id="Phobius"/>
    </source>
</evidence>
<keyword evidence="3 5" id="KW-0472">Membrane</keyword>
<dbReference type="Gene3D" id="3.30.1330.60">
    <property type="entry name" value="OmpA-like domain"/>
    <property type="match status" value="1"/>
</dbReference>
<dbReference type="Pfam" id="PF13677">
    <property type="entry name" value="MotB_plug"/>
    <property type="match status" value="1"/>
</dbReference>